<dbReference type="AlphaFoldDB" id="A0AAN7NQY6"/>
<dbReference type="EMBL" id="JAUNZN010000001">
    <property type="protein sequence ID" value="KAK4829992.1"/>
    <property type="molecule type" value="Genomic_DNA"/>
</dbReference>
<comment type="caution">
    <text evidence="2">The sequence shown here is derived from an EMBL/GenBank/DDBJ whole genome shotgun (WGS) entry which is preliminary data.</text>
</comment>
<gene>
    <name evidence="2" type="ORF">QYF61_008162</name>
</gene>
<evidence type="ECO:0000313" key="2">
    <source>
        <dbReference type="EMBL" id="KAK4829992.1"/>
    </source>
</evidence>
<evidence type="ECO:0000256" key="1">
    <source>
        <dbReference type="SAM" id="MobiDB-lite"/>
    </source>
</evidence>
<keyword evidence="3" id="KW-1185">Reference proteome</keyword>
<reference evidence="2 3" key="1">
    <citation type="journal article" date="2023" name="J. Hered.">
        <title>Chromosome-level genome of the wood stork (Mycteria americana) provides insight into avian chromosome evolution.</title>
        <authorList>
            <person name="Flamio R. Jr."/>
            <person name="Ramstad K.M."/>
        </authorList>
    </citation>
    <scope>NUCLEOTIDE SEQUENCE [LARGE SCALE GENOMIC DNA]</scope>
    <source>
        <strain evidence="2">JAX WOST 10</strain>
    </source>
</reference>
<proteinExistence type="predicted"/>
<accession>A0AAN7NQY6</accession>
<dbReference type="Proteomes" id="UP001333110">
    <property type="component" value="Unassembled WGS sequence"/>
</dbReference>
<organism evidence="2 3">
    <name type="scientific">Mycteria americana</name>
    <name type="common">Wood stork</name>
    <dbReference type="NCBI Taxonomy" id="33587"/>
    <lineage>
        <taxon>Eukaryota</taxon>
        <taxon>Metazoa</taxon>
        <taxon>Chordata</taxon>
        <taxon>Craniata</taxon>
        <taxon>Vertebrata</taxon>
        <taxon>Euteleostomi</taxon>
        <taxon>Archelosauria</taxon>
        <taxon>Archosauria</taxon>
        <taxon>Dinosauria</taxon>
        <taxon>Saurischia</taxon>
        <taxon>Theropoda</taxon>
        <taxon>Coelurosauria</taxon>
        <taxon>Aves</taxon>
        <taxon>Neognathae</taxon>
        <taxon>Neoaves</taxon>
        <taxon>Aequornithes</taxon>
        <taxon>Ciconiiformes</taxon>
        <taxon>Ciconiidae</taxon>
        <taxon>Mycteria</taxon>
    </lineage>
</organism>
<protein>
    <submittedName>
        <fullName evidence="2">Uncharacterized protein</fullName>
    </submittedName>
</protein>
<feature type="region of interest" description="Disordered" evidence="1">
    <location>
        <begin position="123"/>
        <end position="143"/>
    </location>
</feature>
<name>A0AAN7NQY6_MYCAM</name>
<sequence length="180" mass="20847">MRLYLSYEERLRELGFFSLEKRRLQEDLIVAFQYIKGAYKKNGDRLFSRACNDRTRGNDFKPKEGRFRLDIRKTFFTMRVMRHWNRLPREAVDAPSLEVFKARLDGALSNLIQRKVSLGMAGGCNSSERKTRENVGSPLSGAGDQVTKDMKKSMFLIAFYALVFTGKISLQESWTPETQT</sequence>
<evidence type="ECO:0000313" key="3">
    <source>
        <dbReference type="Proteomes" id="UP001333110"/>
    </source>
</evidence>